<evidence type="ECO:0000256" key="6">
    <source>
        <dbReference type="SAM" id="Phobius"/>
    </source>
</evidence>
<dbReference type="GO" id="GO:0005886">
    <property type="term" value="C:plasma membrane"/>
    <property type="evidence" value="ECO:0007669"/>
    <property type="project" value="InterPro"/>
</dbReference>
<feature type="transmembrane region" description="Helical" evidence="6">
    <location>
        <begin position="20"/>
        <end position="40"/>
    </location>
</feature>
<evidence type="ECO:0000256" key="4">
    <source>
        <dbReference type="ARBA" id="ARBA00023136"/>
    </source>
</evidence>
<evidence type="ECO:0000256" key="3">
    <source>
        <dbReference type="ARBA" id="ARBA00022989"/>
    </source>
</evidence>
<accession>A0A7W7S6D1</accession>
<evidence type="ECO:0000259" key="7">
    <source>
        <dbReference type="Pfam" id="PF06305"/>
    </source>
</evidence>
<keyword evidence="3 6" id="KW-1133">Transmembrane helix</keyword>
<evidence type="ECO:0000256" key="2">
    <source>
        <dbReference type="ARBA" id="ARBA00022692"/>
    </source>
</evidence>
<proteinExistence type="predicted"/>
<dbReference type="Pfam" id="PF06305">
    <property type="entry name" value="LapA_dom"/>
    <property type="match status" value="1"/>
</dbReference>
<feature type="domain" description="Lipopolysaccharide assembly protein A" evidence="7">
    <location>
        <begin position="41"/>
        <end position="91"/>
    </location>
</feature>
<sequence>MGFRSAGSERSTPKRTRTSATWVGVALFALVLLVLLIFILENTQQVDVAFFGVHSHLPLGVALLLAAVCGILLVAIPGTARILQLRRVARKSAAAPAPAPPSVDDTLAPREPGRDPE</sequence>
<feature type="region of interest" description="Disordered" evidence="5">
    <location>
        <begin position="92"/>
        <end position="117"/>
    </location>
</feature>
<evidence type="ECO:0000256" key="1">
    <source>
        <dbReference type="ARBA" id="ARBA00022475"/>
    </source>
</evidence>
<keyword evidence="9" id="KW-1185">Reference proteome</keyword>
<feature type="transmembrane region" description="Helical" evidence="6">
    <location>
        <begin position="60"/>
        <end position="83"/>
    </location>
</feature>
<keyword evidence="2 6" id="KW-0812">Transmembrane</keyword>
<dbReference type="RefSeq" id="WP_184910563.1">
    <property type="nucleotide sequence ID" value="NZ_JACHJR010000001.1"/>
</dbReference>
<dbReference type="InterPro" id="IPR010445">
    <property type="entry name" value="LapA_dom"/>
</dbReference>
<feature type="compositionally biased region" description="Basic and acidic residues" evidence="5">
    <location>
        <begin position="107"/>
        <end position="117"/>
    </location>
</feature>
<dbReference type="EMBL" id="JACHJR010000001">
    <property type="protein sequence ID" value="MBB4944537.1"/>
    <property type="molecule type" value="Genomic_DNA"/>
</dbReference>
<dbReference type="Proteomes" id="UP000573327">
    <property type="component" value="Unassembled WGS sequence"/>
</dbReference>
<protein>
    <submittedName>
        <fullName evidence="8">Putative integral membrane protein</fullName>
    </submittedName>
</protein>
<name>A0A7W7S6D1_9ACTN</name>
<evidence type="ECO:0000313" key="8">
    <source>
        <dbReference type="EMBL" id="MBB4944537.1"/>
    </source>
</evidence>
<gene>
    <name evidence="8" type="ORF">F4556_000072</name>
</gene>
<dbReference type="AlphaFoldDB" id="A0A7W7S6D1"/>
<organism evidence="8 9">
    <name type="scientific">Kitasatospora gansuensis</name>
    <dbReference type="NCBI Taxonomy" id="258050"/>
    <lineage>
        <taxon>Bacteria</taxon>
        <taxon>Bacillati</taxon>
        <taxon>Actinomycetota</taxon>
        <taxon>Actinomycetes</taxon>
        <taxon>Kitasatosporales</taxon>
        <taxon>Streptomycetaceae</taxon>
        <taxon>Kitasatospora</taxon>
    </lineage>
</organism>
<evidence type="ECO:0000256" key="5">
    <source>
        <dbReference type="SAM" id="MobiDB-lite"/>
    </source>
</evidence>
<keyword evidence="4 6" id="KW-0472">Membrane</keyword>
<comment type="caution">
    <text evidence="8">The sequence shown here is derived from an EMBL/GenBank/DDBJ whole genome shotgun (WGS) entry which is preliminary data.</text>
</comment>
<keyword evidence="1" id="KW-1003">Cell membrane</keyword>
<evidence type="ECO:0000313" key="9">
    <source>
        <dbReference type="Proteomes" id="UP000573327"/>
    </source>
</evidence>
<reference evidence="8 9" key="1">
    <citation type="submission" date="2020-08" db="EMBL/GenBank/DDBJ databases">
        <title>Sequencing the genomes of 1000 actinobacteria strains.</title>
        <authorList>
            <person name="Klenk H.-P."/>
        </authorList>
    </citation>
    <scope>NUCLEOTIDE SEQUENCE [LARGE SCALE GENOMIC DNA]</scope>
    <source>
        <strain evidence="8 9">DSM 44786</strain>
    </source>
</reference>